<dbReference type="InterPro" id="IPR036921">
    <property type="entry name" value="PurM-like_N_sf"/>
</dbReference>
<organism evidence="4">
    <name type="scientific">Darwinula stevensoni</name>
    <dbReference type="NCBI Taxonomy" id="69355"/>
    <lineage>
        <taxon>Eukaryota</taxon>
        <taxon>Metazoa</taxon>
        <taxon>Ecdysozoa</taxon>
        <taxon>Arthropoda</taxon>
        <taxon>Crustacea</taxon>
        <taxon>Oligostraca</taxon>
        <taxon>Ostracoda</taxon>
        <taxon>Podocopa</taxon>
        <taxon>Podocopida</taxon>
        <taxon>Darwinulocopina</taxon>
        <taxon>Darwinuloidea</taxon>
        <taxon>Darwinulidae</taxon>
        <taxon>Darwinula</taxon>
    </lineage>
</organism>
<dbReference type="InterPro" id="IPR036676">
    <property type="entry name" value="PurM-like_C_sf"/>
</dbReference>
<name>A0A7R9FTT5_9CRUS</name>
<feature type="non-terminal residue" evidence="4">
    <location>
        <position position="1"/>
    </location>
</feature>
<dbReference type="FunFam" id="3.30.1330.10:FF:000005">
    <property type="entry name" value="Phosphoribosylformylglycinamidine synthase"/>
    <property type="match status" value="1"/>
</dbReference>
<feature type="region of interest" description="Disordered" evidence="1">
    <location>
        <begin position="505"/>
        <end position="524"/>
    </location>
</feature>
<dbReference type="Gene3D" id="3.40.50.880">
    <property type="match status" value="2"/>
</dbReference>
<feature type="non-terminal residue" evidence="4">
    <location>
        <position position="542"/>
    </location>
</feature>
<dbReference type="Pfam" id="PF13507">
    <property type="entry name" value="GATase_5"/>
    <property type="match status" value="1"/>
</dbReference>
<evidence type="ECO:0008006" key="6">
    <source>
        <dbReference type="Google" id="ProtNLM"/>
    </source>
</evidence>
<dbReference type="CDD" id="cd02204">
    <property type="entry name" value="PurL_repeat2"/>
    <property type="match status" value="1"/>
</dbReference>
<accession>A0A7R9FTT5</accession>
<dbReference type="PANTHER" id="PTHR10099">
    <property type="entry name" value="PHOSPHORIBOSYLFORMYLGLYCINAMIDINE SYNTHASE"/>
    <property type="match status" value="1"/>
</dbReference>
<feature type="domain" description="FGAR-AT PurM N-terminal-like" evidence="3">
    <location>
        <begin position="45"/>
        <end position="204"/>
    </location>
</feature>
<dbReference type="EMBL" id="CAJPEV010010620">
    <property type="protein sequence ID" value="CAG0906040.1"/>
    <property type="molecule type" value="Genomic_DNA"/>
</dbReference>
<dbReference type="PANTHER" id="PTHR10099:SF1">
    <property type="entry name" value="PHOSPHORIBOSYLFORMYLGLYCINAMIDINE SYNTHASE"/>
    <property type="match status" value="1"/>
</dbReference>
<dbReference type="OrthoDB" id="6666987at2759"/>
<evidence type="ECO:0000259" key="2">
    <source>
        <dbReference type="Pfam" id="PF02769"/>
    </source>
</evidence>
<dbReference type="SUPFAM" id="SSF56042">
    <property type="entry name" value="PurM C-terminal domain-like"/>
    <property type="match status" value="1"/>
</dbReference>
<dbReference type="GO" id="GO:0005737">
    <property type="term" value="C:cytoplasm"/>
    <property type="evidence" value="ECO:0007669"/>
    <property type="project" value="TreeGrafter"/>
</dbReference>
<dbReference type="SUPFAM" id="SSF52317">
    <property type="entry name" value="Class I glutamine amidotransferase-like"/>
    <property type="match status" value="1"/>
</dbReference>
<dbReference type="AlphaFoldDB" id="A0A7R9FTT5"/>
<dbReference type="SMART" id="SM01211">
    <property type="entry name" value="GATase_5"/>
    <property type="match status" value="1"/>
</dbReference>
<proteinExistence type="predicted"/>
<evidence type="ECO:0000259" key="3">
    <source>
        <dbReference type="Pfam" id="PF22689"/>
    </source>
</evidence>
<reference evidence="4" key="1">
    <citation type="submission" date="2020-11" db="EMBL/GenBank/DDBJ databases">
        <authorList>
            <person name="Tran Van P."/>
        </authorList>
    </citation>
    <scope>NUCLEOTIDE SEQUENCE</scope>
</reference>
<dbReference type="Gene3D" id="3.90.650.10">
    <property type="entry name" value="PurM-like C-terminal domain"/>
    <property type="match status" value="1"/>
</dbReference>
<dbReference type="Proteomes" id="UP000677054">
    <property type="component" value="Unassembled WGS sequence"/>
</dbReference>
<dbReference type="Pfam" id="PF02769">
    <property type="entry name" value="AIRS_C"/>
    <property type="match status" value="1"/>
</dbReference>
<dbReference type="Pfam" id="PF22689">
    <property type="entry name" value="FGAR-AT_PurM_N-like"/>
    <property type="match status" value="1"/>
</dbReference>
<evidence type="ECO:0000313" key="4">
    <source>
        <dbReference type="EMBL" id="CAD7254578.1"/>
    </source>
</evidence>
<dbReference type="InterPro" id="IPR010918">
    <property type="entry name" value="PurM-like_C_dom"/>
</dbReference>
<dbReference type="Gene3D" id="3.30.1330.10">
    <property type="entry name" value="PurM-like, N-terminal domain"/>
    <property type="match status" value="1"/>
</dbReference>
<gene>
    <name evidence="4" type="ORF">DSTB1V02_LOCUS14324</name>
</gene>
<protein>
    <recommendedName>
        <fullName evidence="6">Phosphoribosylformylglycinamidine synthase</fullName>
    </recommendedName>
</protein>
<dbReference type="EMBL" id="LR910138">
    <property type="protein sequence ID" value="CAD7254578.1"/>
    <property type="molecule type" value="Genomic_DNA"/>
</dbReference>
<dbReference type="GO" id="GO:0004642">
    <property type="term" value="F:phosphoribosylformylglycinamidine synthase activity"/>
    <property type="evidence" value="ECO:0007669"/>
    <property type="project" value="TreeGrafter"/>
</dbReference>
<feature type="compositionally biased region" description="Polar residues" evidence="1">
    <location>
        <begin position="505"/>
        <end position="518"/>
    </location>
</feature>
<keyword evidence="5" id="KW-1185">Reference proteome</keyword>
<dbReference type="SUPFAM" id="SSF55326">
    <property type="entry name" value="PurM N-terminal domain-like"/>
    <property type="match status" value="1"/>
</dbReference>
<dbReference type="GO" id="GO:0006164">
    <property type="term" value="P:purine nucleotide biosynthetic process"/>
    <property type="evidence" value="ECO:0007669"/>
    <property type="project" value="TreeGrafter"/>
</dbReference>
<evidence type="ECO:0000313" key="5">
    <source>
        <dbReference type="Proteomes" id="UP000677054"/>
    </source>
</evidence>
<dbReference type="InterPro" id="IPR029062">
    <property type="entry name" value="Class_I_gatase-like"/>
</dbReference>
<evidence type="ECO:0000256" key="1">
    <source>
        <dbReference type="SAM" id="MobiDB-lite"/>
    </source>
</evidence>
<dbReference type="InterPro" id="IPR055181">
    <property type="entry name" value="FGAR-AT_PurM_N-like"/>
</dbReference>
<sequence>ILLGKPPIQPRRDQRVKIDLPPVRLLDQSWDEMAKAVLRHPTVANKQFLITIGDRSVTGLVARDQMVGPYQVPVSDCAVTSRDYAGVAGEAMAMGERTPLAVINAKAASRMAVAESITNIAGADVNGIDKIKLSANWMAACGVAGQDAALYDAVQSVGLELCPALGVSIPVGKDSLSMKTTWQEQSEEKSVVSPVSLIVTAFAPVEDVRQTVTPELKALDQETVVLFIDLAKGKKRLGGSIAAQVVNQYGDQVPDVEDPVLLKNAFAALRQLKDEQLVLAYHDKSDGGLWATLCEMSFASHTGISLQVDNLLIDSVDQMGIDDAKNWTEQVSGTRPERIMRALFNEELGMCIQVLRANRSRVVDILREHGLSPLTQQIATPNQEDTIEIYVDGKVFYRESRVALQDEWQKVSYHIAKMRDNPECVDAEYAKMSTKEGLVAQLSFTMPLSMPVIGGVKPKMAIWREQDMAGSVLPIVVSHGEGRAQFAEYIDPKSLPITLQYVDSQGKPTQSYPENPNGSPDAIAGMTTRDGRVTIMMPHPER</sequence>
<feature type="domain" description="PurM-like C-terminal" evidence="2">
    <location>
        <begin position="236"/>
        <end position="378"/>
    </location>
</feature>